<keyword evidence="1" id="KW-0472">Membrane</keyword>
<keyword evidence="1" id="KW-1133">Transmembrane helix</keyword>
<feature type="transmembrane region" description="Helical" evidence="1">
    <location>
        <begin position="100"/>
        <end position="119"/>
    </location>
</feature>
<reference evidence="2 3" key="1">
    <citation type="submission" date="2015-09" db="EMBL/GenBank/DDBJ databases">
        <authorList>
            <consortium name="Pathogen Informatics"/>
        </authorList>
    </citation>
    <scope>NUCLEOTIDE SEQUENCE [LARGE SCALE GENOMIC DNA]</scope>
    <source>
        <strain evidence="2 3">2789STDY5834928</strain>
    </source>
</reference>
<dbReference type="InterPro" id="IPR012340">
    <property type="entry name" value="NA-bd_OB-fold"/>
</dbReference>
<feature type="transmembrane region" description="Helical" evidence="1">
    <location>
        <begin position="12"/>
        <end position="37"/>
    </location>
</feature>
<dbReference type="EMBL" id="CZBY01000006">
    <property type="protein sequence ID" value="CUQ84729.1"/>
    <property type="molecule type" value="Genomic_DNA"/>
</dbReference>
<sequence>MFEWWNSLGITMQVFYCIAIPATLIIVIQTILLMIGIGHGGEGVEFSDTSGIDGLGDVPDMPADVPADIPTDMTAHAIEGCDHMTTGDGSNPADFGTMQLFTLQGIMTFLCVFGWTGIICTSLGLHVAIAIIIALVLGFLAMLGVAKVLQLTRRLTQDGSLDVRRLLGEKGRVYIPIPANESGEGKVTIAAGERFIELSAVTDEQEAIPTGTQVRIIDVRGDVVAVEKDK</sequence>
<protein>
    <submittedName>
        <fullName evidence="2">NfeD-like C-terminal, partner-binding</fullName>
    </submittedName>
</protein>
<accession>A0A174ZII5</accession>
<dbReference type="AlphaFoldDB" id="A0A174ZII5"/>
<evidence type="ECO:0000256" key="1">
    <source>
        <dbReference type="SAM" id="Phobius"/>
    </source>
</evidence>
<proteinExistence type="predicted"/>
<dbReference type="Gene3D" id="2.40.50.140">
    <property type="entry name" value="Nucleic acid-binding proteins"/>
    <property type="match status" value="1"/>
</dbReference>
<evidence type="ECO:0000313" key="3">
    <source>
        <dbReference type="Proteomes" id="UP000095662"/>
    </source>
</evidence>
<feature type="transmembrane region" description="Helical" evidence="1">
    <location>
        <begin position="125"/>
        <end position="146"/>
    </location>
</feature>
<evidence type="ECO:0000313" key="2">
    <source>
        <dbReference type="EMBL" id="CUQ84729.1"/>
    </source>
</evidence>
<dbReference type="OrthoDB" id="189831at2"/>
<dbReference type="Proteomes" id="UP000095662">
    <property type="component" value="Unassembled WGS sequence"/>
</dbReference>
<name>A0A174ZII5_9FIRM</name>
<dbReference type="STRING" id="39492.ERS852540_00967"/>
<keyword evidence="1" id="KW-0812">Transmembrane</keyword>
<organism evidence="2 3">
    <name type="scientific">[Eubacterium] siraeum</name>
    <dbReference type="NCBI Taxonomy" id="39492"/>
    <lineage>
        <taxon>Bacteria</taxon>
        <taxon>Bacillati</taxon>
        <taxon>Bacillota</taxon>
        <taxon>Clostridia</taxon>
        <taxon>Eubacteriales</taxon>
        <taxon>Oscillospiraceae</taxon>
        <taxon>Oscillospiraceae incertae sedis</taxon>
    </lineage>
</organism>
<gene>
    <name evidence="2" type="ORF">ERS852540_00967</name>
</gene>